<evidence type="ECO:0000256" key="7">
    <source>
        <dbReference type="ARBA" id="ARBA00052699"/>
    </source>
</evidence>
<evidence type="ECO:0000256" key="1">
    <source>
        <dbReference type="ARBA" id="ARBA00001933"/>
    </source>
</evidence>
<dbReference type="GO" id="GO:0047982">
    <property type="term" value="F:homocysteine desulfhydrase activity"/>
    <property type="evidence" value="ECO:0007669"/>
    <property type="project" value="UniProtKB-EC"/>
</dbReference>
<comment type="cofactor">
    <cofactor evidence="1 9">
        <name>pyridoxal 5'-phosphate</name>
        <dbReference type="ChEBI" id="CHEBI:597326"/>
    </cofactor>
</comment>
<evidence type="ECO:0000256" key="6">
    <source>
        <dbReference type="ARBA" id="ARBA00048780"/>
    </source>
</evidence>
<dbReference type="GO" id="GO:0030170">
    <property type="term" value="F:pyridoxal phosphate binding"/>
    <property type="evidence" value="ECO:0007669"/>
    <property type="project" value="InterPro"/>
</dbReference>
<dbReference type="Gene3D" id="3.40.640.10">
    <property type="entry name" value="Type I PLP-dependent aspartate aminotransferase-like (Major domain)"/>
    <property type="match status" value="1"/>
</dbReference>
<sequence>MSPTPPDPNAPSWQLETSLVHAGERLGAPVAQPTTTPIYGSTTYLYPSLAELDAAFTSGEGFLYTRYGNPTVVALETAIAAAEAARGAVAYASGMAALYAALLAAATPRGETAPRPGVILAARDLYGSTMVLLDELFAGRGATVVYADLCDPAVAEAAIMQHQPQVVLAETLSNPLLYVADVAALVGHCRDVGARLVLDATLTTPVLLRPLSLGADLVVHSATKYLAGHGDVAGGVVAARSSLLHATLVRQARLLGASLGPFEAQQIQRGMKTLALRMERQCANAAHVASFLAQHPAVAQVYYPGLATHAGHHLAASTYGGHFGALVSCELHGGAIAAASFVDALRLFLPATTLGDIYSLVSVPAIASHRELTPAQRAERGISPALVRLSIGIEAIDDLLADLQQALFPLGKDTGNRE</sequence>
<dbReference type="RefSeq" id="WP_097646037.1">
    <property type="nucleotide sequence ID" value="NZ_NQWI01000196.1"/>
</dbReference>
<reference evidence="11" key="1">
    <citation type="submission" date="2017-08" db="EMBL/GenBank/DDBJ databases">
        <authorList>
            <person name="Grouzdev D.S."/>
            <person name="Gaisin V.A."/>
            <person name="Rysina M.S."/>
            <person name="Gorlenko V.M."/>
        </authorList>
    </citation>
    <scope>NUCLEOTIDE SEQUENCE [LARGE SCALE GENOMIC DNA]</scope>
    <source>
        <strain evidence="11">Kir15-3F</strain>
    </source>
</reference>
<dbReference type="InterPro" id="IPR054542">
    <property type="entry name" value="Cys_met_metab_PP"/>
</dbReference>
<proteinExistence type="inferred from homology"/>
<dbReference type="GO" id="GO:0004123">
    <property type="term" value="F:cystathionine gamma-lyase activity"/>
    <property type="evidence" value="ECO:0007669"/>
    <property type="project" value="TreeGrafter"/>
</dbReference>
<dbReference type="OrthoDB" id="9780685at2"/>
<dbReference type="FunFam" id="3.40.640.10:FF:000046">
    <property type="entry name" value="Cystathionine gamma-lyase"/>
    <property type="match status" value="1"/>
</dbReference>
<evidence type="ECO:0000256" key="8">
    <source>
        <dbReference type="PIRSR" id="PIRSR001434-2"/>
    </source>
</evidence>
<comment type="caution">
    <text evidence="10">The sequence shown here is derived from an EMBL/GenBank/DDBJ whole genome shotgun (WGS) entry which is preliminary data.</text>
</comment>
<keyword evidence="11" id="KW-1185">Reference proteome</keyword>
<evidence type="ECO:0000313" key="11">
    <source>
        <dbReference type="Proteomes" id="UP000220527"/>
    </source>
</evidence>
<organism evidence="10 11">
    <name type="scientific">Candidatus Viridilinea mediisalina</name>
    <dbReference type="NCBI Taxonomy" id="2024553"/>
    <lineage>
        <taxon>Bacteria</taxon>
        <taxon>Bacillati</taxon>
        <taxon>Chloroflexota</taxon>
        <taxon>Chloroflexia</taxon>
        <taxon>Chloroflexales</taxon>
        <taxon>Chloroflexineae</taxon>
        <taxon>Oscillochloridaceae</taxon>
        <taxon>Candidatus Viridilinea</taxon>
    </lineage>
</organism>
<dbReference type="GO" id="GO:0019346">
    <property type="term" value="P:transsulfuration"/>
    <property type="evidence" value="ECO:0007669"/>
    <property type="project" value="InterPro"/>
</dbReference>
<dbReference type="PIRSF" id="PIRSF001434">
    <property type="entry name" value="CGS"/>
    <property type="match status" value="1"/>
</dbReference>
<dbReference type="InterPro" id="IPR015421">
    <property type="entry name" value="PyrdxlP-dep_Trfase_major"/>
</dbReference>
<comment type="catalytic activity">
    <reaction evidence="7">
        <text>L-methionine + H2O = methanethiol + 2-oxobutanoate + NH4(+)</text>
        <dbReference type="Rhea" id="RHEA:23800"/>
        <dbReference type="ChEBI" id="CHEBI:15377"/>
        <dbReference type="ChEBI" id="CHEBI:16007"/>
        <dbReference type="ChEBI" id="CHEBI:16763"/>
        <dbReference type="ChEBI" id="CHEBI:28938"/>
        <dbReference type="ChEBI" id="CHEBI:57844"/>
        <dbReference type="EC" id="4.4.1.11"/>
    </reaction>
    <physiologicalReaction direction="left-to-right" evidence="7">
        <dbReference type="Rhea" id="RHEA:23801"/>
    </physiologicalReaction>
</comment>
<accession>A0A2A6RDW3</accession>
<dbReference type="PROSITE" id="PS00868">
    <property type="entry name" value="CYS_MET_METAB_PP"/>
    <property type="match status" value="1"/>
</dbReference>
<dbReference type="SUPFAM" id="SSF53383">
    <property type="entry name" value="PLP-dependent transferases"/>
    <property type="match status" value="1"/>
</dbReference>
<keyword evidence="3 8" id="KW-0663">Pyridoxal phosphate</keyword>
<evidence type="ECO:0000256" key="3">
    <source>
        <dbReference type="ARBA" id="ARBA00022898"/>
    </source>
</evidence>
<evidence type="ECO:0000256" key="9">
    <source>
        <dbReference type="RuleBase" id="RU362118"/>
    </source>
</evidence>
<dbReference type="EC" id="4.4.1.2" evidence="4"/>
<gene>
    <name evidence="10" type="ORF">CJ255_21020</name>
</gene>
<evidence type="ECO:0000256" key="5">
    <source>
        <dbReference type="ARBA" id="ARBA00047199"/>
    </source>
</evidence>
<comment type="similarity">
    <text evidence="2 9">Belongs to the trans-sulfuration enzymes family.</text>
</comment>
<dbReference type="GO" id="GO:0018826">
    <property type="term" value="F:methionine gamma-lyase activity"/>
    <property type="evidence" value="ECO:0007669"/>
    <property type="project" value="UniProtKB-EC"/>
</dbReference>
<evidence type="ECO:0000256" key="4">
    <source>
        <dbReference type="ARBA" id="ARBA00047175"/>
    </source>
</evidence>
<name>A0A2A6RDW3_9CHLR</name>
<dbReference type="InterPro" id="IPR015422">
    <property type="entry name" value="PyrdxlP-dep_Trfase_small"/>
</dbReference>
<protein>
    <recommendedName>
        <fullName evidence="4">homocysteine desulfhydrase</fullName>
        <ecNumber evidence="4">4.4.1.2</ecNumber>
    </recommendedName>
    <alternativeName>
        <fullName evidence="5">Homocysteine desulfhydrase</fullName>
    </alternativeName>
</protein>
<evidence type="ECO:0000256" key="2">
    <source>
        <dbReference type="ARBA" id="ARBA00009077"/>
    </source>
</evidence>
<evidence type="ECO:0000313" key="10">
    <source>
        <dbReference type="EMBL" id="PDW00174.1"/>
    </source>
</evidence>
<dbReference type="Pfam" id="PF01053">
    <property type="entry name" value="Cys_Met_Meta_PP"/>
    <property type="match status" value="1"/>
</dbReference>
<dbReference type="GO" id="GO:0005737">
    <property type="term" value="C:cytoplasm"/>
    <property type="evidence" value="ECO:0007669"/>
    <property type="project" value="TreeGrafter"/>
</dbReference>
<dbReference type="InterPro" id="IPR015424">
    <property type="entry name" value="PyrdxlP-dep_Trfase"/>
</dbReference>
<dbReference type="GO" id="GO:0019343">
    <property type="term" value="P:cysteine biosynthetic process via cystathionine"/>
    <property type="evidence" value="ECO:0007669"/>
    <property type="project" value="TreeGrafter"/>
</dbReference>
<dbReference type="PANTHER" id="PTHR11808">
    <property type="entry name" value="TRANS-SULFURATION ENZYME FAMILY MEMBER"/>
    <property type="match status" value="1"/>
</dbReference>
<feature type="modified residue" description="N6-(pyridoxal phosphate)lysine" evidence="8">
    <location>
        <position position="224"/>
    </location>
</feature>
<dbReference type="AlphaFoldDB" id="A0A2A6RDW3"/>
<dbReference type="Proteomes" id="UP000220527">
    <property type="component" value="Unassembled WGS sequence"/>
</dbReference>
<comment type="catalytic activity">
    <reaction evidence="6">
        <text>L-homocysteine + H2O = 2-oxobutanoate + hydrogen sulfide + NH4(+) + H(+)</text>
        <dbReference type="Rhea" id="RHEA:14501"/>
        <dbReference type="ChEBI" id="CHEBI:15377"/>
        <dbReference type="ChEBI" id="CHEBI:15378"/>
        <dbReference type="ChEBI" id="CHEBI:16763"/>
        <dbReference type="ChEBI" id="CHEBI:28938"/>
        <dbReference type="ChEBI" id="CHEBI:29919"/>
        <dbReference type="ChEBI" id="CHEBI:58199"/>
        <dbReference type="EC" id="4.4.1.2"/>
    </reaction>
    <physiologicalReaction direction="left-to-right" evidence="6">
        <dbReference type="Rhea" id="RHEA:14502"/>
    </physiologicalReaction>
</comment>
<dbReference type="Gene3D" id="3.90.1150.10">
    <property type="entry name" value="Aspartate Aminotransferase, domain 1"/>
    <property type="match status" value="1"/>
</dbReference>
<dbReference type="PANTHER" id="PTHR11808:SF85">
    <property type="entry name" value="CYSTATHIONINE GAMMA-LYASE-RELATED"/>
    <property type="match status" value="1"/>
</dbReference>
<dbReference type="EMBL" id="NQWI01000196">
    <property type="protein sequence ID" value="PDW00174.1"/>
    <property type="molecule type" value="Genomic_DNA"/>
</dbReference>
<dbReference type="InterPro" id="IPR000277">
    <property type="entry name" value="Cys/Met-Metab_PyrdxlP-dep_enz"/>
</dbReference>